<name>A0A3B4AZX9_9GOBI</name>
<evidence type="ECO:0000256" key="1">
    <source>
        <dbReference type="SAM" id="MobiDB-lite"/>
    </source>
</evidence>
<dbReference type="Gene3D" id="3.30.70.1820">
    <property type="entry name" value="L1 transposable element, RRM domain"/>
    <property type="match status" value="1"/>
</dbReference>
<dbReference type="Ensembl" id="ENSPMGT00000023732.1">
    <property type="protein sequence ID" value="ENSPMGP00000022285.1"/>
    <property type="gene ID" value="ENSPMGG00000018035.1"/>
</dbReference>
<keyword evidence="4" id="KW-1185">Reference proteome</keyword>
<reference evidence="3" key="1">
    <citation type="submission" date="2025-08" db="UniProtKB">
        <authorList>
            <consortium name="Ensembl"/>
        </authorList>
    </citation>
    <scope>IDENTIFICATION</scope>
</reference>
<dbReference type="InterPro" id="IPR035300">
    <property type="entry name" value="L1_dsRBD"/>
</dbReference>
<feature type="domain" description="L1 transposable element dsRBD-like" evidence="2">
    <location>
        <begin position="141"/>
        <end position="206"/>
    </location>
</feature>
<evidence type="ECO:0000313" key="4">
    <source>
        <dbReference type="Proteomes" id="UP000261520"/>
    </source>
</evidence>
<proteinExistence type="predicted"/>
<dbReference type="STRING" id="409849.ENSPMGP00000022285"/>
<reference evidence="3" key="2">
    <citation type="submission" date="2025-09" db="UniProtKB">
        <authorList>
            <consortium name="Ensembl"/>
        </authorList>
    </citation>
    <scope>IDENTIFICATION</scope>
</reference>
<dbReference type="InterPro" id="IPR004244">
    <property type="entry name" value="Transposase_22"/>
</dbReference>
<evidence type="ECO:0000259" key="2">
    <source>
        <dbReference type="Pfam" id="PF17490"/>
    </source>
</evidence>
<sequence>EGGKAENYDRRKSCRSETRINQVEDRVQNTEQVLVKMIKVISEQESKLIDQESWSQRQNLRVYNIPKGAEGAAQRQNLRVYNIPKGAEGSSMVNFVEKVLRGSLDIPQSITLDNETAHRAGAPKPNRKGEDKPRSVIIRFALQKRRDYAEAKRVLKEQNIRFQTPYPAKLRVFYQDGTVLYQTEEEATADMRTRGFLTTKITLKEKVNNSRRDKQYQQT</sequence>
<organism evidence="3 4">
    <name type="scientific">Periophthalmus magnuspinnatus</name>
    <dbReference type="NCBI Taxonomy" id="409849"/>
    <lineage>
        <taxon>Eukaryota</taxon>
        <taxon>Metazoa</taxon>
        <taxon>Chordata</taxon>
        <taxon>Craniata</taxon>
        <taxon>Vertebrata</taxon>
        <taxon>Euteleostomi</taxon>
        <taxon>Actinopterygii</taxon>
        <taxon>Neopterygii</taxon>
        <taxon>Teleostei</taxon>
        <taxon>Neoteleostei</taxon>
        <taxon>Acanthomorphata</taxon>
        <taxon>Gobiaria</taxon>
        <taxon>Gobiiformes</taxon>
        <taxon>Gobioidei</taxon>
        <taxon>Gobiidae</taxon>
        <taxon>Oxudercinae</taxon>
        <taxon>Periophthalmus</taxon>
    </lineage>
</organism>
<feature type="region of interest" description="Disordered" evidence="1">
    <location>
        <begin position="111"/>
        <end position="134"/>
    </location>
</feature>
<protein>
    <recommendedName>
        <fullName evidence="2">L1 transposable element dsRBD-like domain-containing protein</fullName>
    </recommendedName>
</protein>
<dbReference type="Proteomes" id="UP000261520">
    <property type="component" value="Unplaced"/>
</dbReference>
<evidence type="ECO:0000313" key="3">
    <source>
        <dbReference type="Ensembl" id="ENSPMGP00000022285.1"/>
    </source>
</evidence>
<dbReference type="PANTHER" id="PTHR11505">
    <property type="entry name" value="L1 TRANSPOSABLE ELEMENT-RELATED"/>
    <property type="match status" value="1"/>
</dbReference>
<accession>A0A3B4AZX9</accession>
<dbReference type="AlphaFoldDB" id="A0A3B4AZX9"/>
<dbReference type="Pfam" id="PF17490">
    <property type="entry name" value="Tnp_22_dsRBD"/>
    <property type="match status" value="1"/>
</dbReference>